<organism evidence="11 12">
    <name type="scientific">Penicillium diatomitis</name>
    <dbReference type="NCBI Taxonomy" id="2819901"/>
    <lineage>
        <taxon>Eukaryota</taxon>
        <taxon>Fungi</taxon>
        <taxon>Dikarya</taxon>
        <taxon>Ascomycota</taxon>
        <taxon>Pezizomycotina</taxon>
        <taxon>Eurotiomycetes</taxon>
        <taxon>Eurotiomycetidae</taxon>
        <taxon>Eurotiales</taxon>
        <taxon>Aspergillaceae</taxon>
        <taxon>Penicillium</taxon>
    </lineage>
</organism>
<keyword evidence="10" id="KW-0472">Membrane</keyword>
<proteinExistence type="inferred from homology"/>
<dbReference type="CDD" id="cd11041">
    <property type="entry name" value="CYP503A1-like"/>
    <property type="match status" value="1"/>
</dbReference>
<dbReference type="PRINTS" id="PR00465">
    <property type="entry name" value="EP450IV"/>
</dbReference>
<evidence type="ECO:0000256" key="1">
    <source>
        <dbReference type="ARBA" id="ARBA00001971"/>
    </source>
</evidence>
<dbReference type="RefSeq" id="XP_056791491.1">
    <property type="nucleotide sequence ID" value="XM_056933950.1"/>
</dbReference>
<keyword evidence="3 8" id="KW-0349">Heme</keyword>
<reference evidence="11" key="2">
    <citation type="journal article" date="2023" name="IMA Fungus">
        <title>Comparative genomic study of the Penicillium genus elucidates a diverse pangenome and 15 lateral gene transfer events.</title>
        <authorList>
            <person name="Petersen C."/>
            <person name="Sorensen T."/>
            <person name="Nielsen M.R."/>
            <person name="Sondergaard T.E."/>
            <person name="Sorensen J.L."/>
            <person name="Fitzpatrick D.A."/>
            <person name="Frisvad J.C."/>
            <person name="Nielsen K.L."/>
        </authorList>
    </citation>
    <scope>NUCLEOTIDE SEQUENCE</scope>
    <source>
        <strain evidence="11">IBT 30728</strain>
    </source>
</reference>
<comment type="similarity">
    <text evidence="2 9">Belongs to the cytochrome P450 family.</text>
</comment>
<dbReference type="GO" id="GO:0016705">
    <property type="term" value="F:oxidoreductase activity, acting on paired donors, with incorporation or reduction of molecular oxygen"/>
    <property type="evidence" value="ECO:0007669"/>
    <property type="project" value="InterPro"/>
</dbReference>
<dbReference type="InterPro" id="IPR036396">
    <property type="entry name" value="Cyt_P450_sf"/>
</dbReference>
<evidence type="ECO:0000256" key="3">
    <source>
        <dbReference type="ARBA" id="ARBA00022617"/>
    </source>
</evidence>
<evidence type="ECO:0000256" key="6">
    <source>
        <dbReference type="ARBA" id="ARBA00023004"/>
    </source>
</evidence>
<comment type="cofactor">
    <cofactor evidence="1 8">
        <name>heme</name>
        <dbReference type="ChEBI" id="CHEBI:30413"/>
    </cofactor>
</comment>
<dbReference type="SUPFAM" id="SSF48264">
    <property type="entry name" value="Cytochrome P450"/>
    <property type="match status" value="1"/>
</dbReference>
<dbReference type="GO" id="GO:0005506">
    <property type="term" value="F:iron ion binding"/>
    <property type="evidence" value="ECO:0007669"/>
    <property type="project" value="InterPro"/>
</dbReference>
<dbReference type="InterPro" id="IPR002403">
    <property type="entry name" value="Cyt_P450_E_grp-IV"/>
</dbReference>
<dbReference type="PRINTS" id="PR00385">
    <property type="entry name" value="P450"/>
</dbReference>
<dbReference type="InterPro" id="IPR017972">
    <property type="entry name" value="Cyt_P450_CS"/>
</dbReference>
<evidence type="ECO:0000256" key="2">
    <source>
        <dbReference type="ARBA" id="ARBA00010617"/>
    </source>
</evidence>
<keyword evidence="7 9" id="KW-0503">Monooxygenase</keyword>
<evidence type="ECO:0000256" key="8">
    <source>
        <dbReference type="PIRSR" id="PIRSR602403-1"/>
    </source>
</evidence>
<comment type="caution">
    <text evidence="11">The sequence shown here is derived from an EMBL/GenBank/DDBJ whole genome shotgun (WGS) entry which is preliminary data.</text>
</comment>
<dbReference type="PROSITE" id="PS00086">
    <property type="entry name" value="CYTOCHROME_P450"/>
    <property type="match status" value="1"/>
</dbReference>
<evidence type="ECO:0000256" key="4">
    <source>
        <dbReference type="ARBA" id="ARBA00022723"/>
    </source>
</evidence>
<protein>
    <submittedName>
        <fullName evidence="11">Cytochrome monooygenase 2</fullName>
    </submittedName>
</protein>
<gene>
    <name evidence="11" type="ORF">N7539_004348</name>
</gene>
<dbReference type="GO" id="GO:0020037">
    <property type="term" value="F:heme binding"/>
    <property type="evidence" value="ECO:0007669"/>
    <property type="project" value="InterPro"/>
</dbReference>
<keyword evidence="12" id="KW-1185">Reference proteome</keyword>
<keyword evidence="4 8" id="KW-0479">Metal-binding</keyword>
<evidence type="ECO:0000256" key="9">
    <source>
        <dbReference type="RuleBase" id="RU000461"/>
    </source>
</evidence>
<reference evidence="11" key="1">
    <citation type="submission" date="2022-12" db="EMBL/GenBank/DDBJ databases">
        <authorList>
            <person name="Petersen C."/>
        </authorList>
    </citation>
    <scope>NUCLEOTIDE SEQUENCE</scope>
    <source>
        <strain evidence="11">IBT 30728</strain>
    </source>
</reference>
<keyword evidence="5 9" id="KW-0560">Oxidoreductase</keyword>
<dbReference type="Proteomes" id="UP001148312">
    <property type="component" value="Unassembled WGS sequence"/>
</dbReference>
<keyword evidence="10" id="KW-0812">Transmembrane</keyword>
<dbReference type="InterPro" id="IPR001128">
    <property type="entry name" value="Cyt_P450"/>
</dbReference>
<dbReference type="EMBL" id="JAPWDQ010000004">
    <property type="protein sequence ID" value="KAJ5489458.1"/>
    <property type="molecule type" value="Genomic_DNA"/>
</dbReference>
<dbReference type="AlphaFoldDB" id="A0A9W9XEM0"/>
<dbReference type="PANTHER" id="PTHR46206:SF2">
    <property type="entry name" value="CYTOCHROME P450 MONOOXYGENASE AUSG-RELATED"/>
    <property type="match status" value="1"/>
</dbReference>
<feature type="transmembrane region" description="Helical" evidence="10">
    <location>
        <begin position="12"/>
        <end position="31"/>
    </location>
</feature>
<name>A0A9W9XEM0_9EURO</name>
<dbReference type="GO" id="GO:0004497">
    <property type="term" value="F:monooxygenase activity"/>
    <property type="evidence" value="ECO:0007669"/>
    <property type="project" value="UniProtKB-KW"/>
</dbReference>
<evidence type="ECO:0000256" key="7">
    <source>
        <dbReference type="ARBA" id="ARBA00023033"/>
    </source>
</evidence>
<dbReference type="GO" id="GO:0043386">
    <property type="term" value="P:mycotoxin biosynthetic process"/>
    <property type="evidence" value="ECO:0007669"/>
    <property type="project" value="UniProtKB-ARBA"/>
</dbReference>
<dbReference type="PANTHER" id="PTHR46206">
    <property type="entry name" value="CYTOCHROME P450"/>
    <property type="match status" value="1"/>
</dbReference>
<accession>A0A9W9XEM0</accession>
<keyword evidence="6 8" id="KW-0408">Iron</keyword>
<dbReference type="GeneID" id="81624199"/>
<dbReference type="Gene3D" id="1.10.630.10">
    <property type="entry name" value="Cytochrome P450"/>
    <property type="match status" value="1"/>
</dbReference>
<evidence type="ECO:0000313" key="12">
    <source>
        <dbReference type="Proteomes" id="UP001148312"/>
    </source>
</evidence>
<keyword evidence="10" id="KW-1133">Transmembrane helix</keyword>
<feature type="binding site" description="axial binding residue" evidence="8">
    <location>
        <position position="456"/>
    </location>
    <ligand>
        <name>heme</name>
        <dbReference type="ChEBI" id="CHEBI:30413"/>
    </ligand>
    <ligandPart>
        <name>Fe</name>
        <dbReference type="ChEBI" id="CHEBI:18248"/>
    </ligandPart>
</feature>
<evidence type="ECO:0000256" key="10">
    <source>
        <dbReference type="SAM" id="Phobius"/>
    </source>
</evidence>
<dbReference type="Pfam" id="PF00067">
    <property type="entry name" value="p450"/>
    <property type="match status" value="1"/>
</dbReference>
<evidence type="ECO:0000313" key="11">
    <source>
        <dbReference type="EMBL" id="KAJ5489458.1"/>
    </source>
</evidence>
<sequence length="521" mass="58771">MALIWELLQEYHLLYAPVVGVVVLLALSAVWSDLCDEIPYRRIPLVGKTWWDLSNKKARERFSHSARAMFSEGFAKGFEVFQIFGATSPLIILHPKYIDEIKNNPLLDFVKASEKNFFSDRIPGFEGIHQKRQSIILVETVRVKITQALGALSIPLSVETAQSLQDILGSSNEWVTCKMSDKLPYIVARVSSLFFVGETVCRDPAWLEVAVNYTVDAFVAARTLRMWPSLLRPLVHWFIPKCRNLRRYSAAAHAIIAREVKNRAEADANPVDGKTSPRTSDALDWADEMSAVYGMDIDRPRMQIGLSLAAIHTTSYTVTNVMYDLAAYPEYFGPLREEIKEVLAEDGILQKKSLSKLKLLDSVIKESQRLNPVGIISMNRYACGPIELSNGTKIPKGATIAVSGHTNRDDSIYPNASTYDGYRFYRMRQQPGHEHRHQLVTTTNQCFDFGHGIHACPGRFFAANEIKILMIHLLLKYEWKFKDRDGRPANFDVGTEIVADPTIELLIRARQPAIDLAALGE</sequence>
<evidence type="ECO:0000256" key="5">
    <source>
        <dbReference type="ARBA" id="ARBA00023002"/>
    </source>
</evidence>